<feature type="domain" description="Transposase (putative) YhgA-like" evidence="1">
    <location>
        <begin position="8"/>
        <end position="70"/>
    </location>
</feature>
<dbReference type="RefSeq" id="WP_345028877.1">
    <property type="nucleotide sequence ID" value="NZ_BAABEY010000021.1"/>
</dbReference>
<dbReference type="EMBL" id="BAABEY010000021">
    <property type="protein sequence ID" value="GAA4439668.1"/>
    <property type="molecule type" value="Genomic_DNA"/>
</dbReference>
<sequence>MDKPAAVHDTFIRSILADKEIAVDYFRTALPGYITERLDFQTLAQLPGTYVSKELQKTVSDIVYSCEMKDRRHKVKISLSRFSSTTAKKNGSTEP</sequence>
<organism evidence="2 3">
    <name type="scientific">Ravibacter arvi</name>
    <dbReference type="NCBI Taxonomy" id="2051041"/>
    <lineage>
        <taxon>Bacteria</taxon>
        <taxon>Pseudomonadati</taxon>
        <taxon>Bacteroidota</taxon>
        <taxon>Cytophagia</taxon>
        <taxon>Cytophagales</taxon>
        <taxon>Spirosomataceae</taxon>
        <taxon>Ravibacter</taxon>
    </lineage>
</organism>
<evidence type="ECO:0000313" key="3">
    <source>
        <dbReference type="Proteomes" id="UP001501508"/>
    </source>
</evidence>
<proteinExistence type="predicted"/>
<dbReference type="Pfam" id="PF04754">
    <property type="entry name" value="Transposase_31"/>
    <property type="match status" value="1"/>
</dbReference>
<gene>
    <name evidence="2" type="ORF">GCM10023091_22230</name>
</gene>
<evidence type="ECO:0000313" key="2">
    <source>
        <dbReference type="EMBL" id="GAA4439668.1"/>
    </source>
</evidence>
<keyword evidence="3" id="KW-1185">Reference proteome</keyword>
<reference evidence="3" key="1">
    <citation type="journal article" date="2019" name="Int. J. Syst. Evol. Microbiol.">
        <title>The Global Catalogue of Microorganisms (GCM) 10K type strain sequencing project: providing services to taxonomists for standard genome sequencing and annotation.</title>
        <authorList>
            <consortium name="The Broad Institute Genomics Platform"/>
            <consortium name="The Broad Institute Genome Sequencing Center for Infectious Disease"/>
            <person name="Wu L."/>
            <person name="Ma J."/>
        </authorList>
    </citation>
    <scope>NUCLEOTIDE SEQUENCE [LARGE SCALE GENOMIC DNA]</scope>
    <source>
        <strain evidence="3">JCM 31920</strain>
    </source>
</reference>
<protein>
    <recommendedName>
        <fullName evidence="1">Transposase (putative) YhgA-like domain-containing protein</fullName>
    </recommendedName>
</protein>
<dbReference type="Proteomes" id="UP001501508">
    <property type="component" value="Unassembled WGS sequence"/>
</dbReference>
<comment type="caution">
    <text evidence="2">The sequence shown here is derived from an EMBL/GenBank/DDBJ whole genome shotgun (WGS) entry which is preliminary data.</text>
</comment>
<dbReference type="InterPro" id="IPR006842">
    <property type="entry name" value="Transposase_31"/>
</dbReference>
<name>A0ABP8LZB0_9BACT</name>
<evidence type="ECO:0000259" key="1">
    <source>
        <dbReference type="Pfam" id="PF04754"/>
    </source>
</evidence>
<accession>A0ABP8LZB0</accession>